<dbReference type="Proteomes" id="UP001185012">
    <property type="component" value="Unassembled WGS sequence"/>
</dbReference>
<evidence type="ECO:0000313" key="2">
    <source>
        <dbReference type="Proteomes" id="UP001185012"/>
    </source>
</evidence>
<keyword evidence="2" id="KW-1185">Reference proteome</keyword>
<comment type="caution">
    <text evidence="1">The sequence shown here is derived from an EMBL/GenBank/DDBJ whole genome shotgun (WGS) entry which is preliminary data.</text>
</comment>
<dbReference type="Pfam" id="PF13469">
    <property type="entry name" value="Sulfotransfer_3"/>
    <property type="match status" value="1"/>
</dbReference>
<proteinExistence type="predicted"/>
<gene>
    <name evidence="1" type="ORF">JOE21_001274</name>
</gene>
<name>A0ABU1IKJ1_9BACL</name>
<evidence type="ECO:0000313" key="1">
    <source>
        <dbReference type="EMBL" id="MDR6225283.1"/>
    </source>
</evidence>
<dbReference type="EMBL" id="JAVDQG010000002">
    <property type="protein sequence ID" value="MDR6225283.1"/>
    <property type="molecule type" value="Genomic_DNA"/>
</dbReference>
<organism evidence="1 2">
    <name type="scientific">Desmospora profundinema</name>
    <dbReference type="NCBI Taxonomy" id="1571184"/>
    <lineage>
        <taxon>Bacteria</taxon>
        <taxon>Bacillati</taxon>
        <taxon>Bacillota</taxon>
        <taxon>Bacilli</taxon>
        <taxon>Bacillales</taxon>
        <taxon>Thermoactinomycetaceae</taxon>
        <taxon>Desmospora</taxon>
    </lineage>
</organism>
<reference evidence="1 2" key="1">
    <citation type="submission" date="2023-07" db="EMBL/GenBank/DDBJ databases">
        <title>Genomic Encyclopedia of Type Strains, Phase IV (KMG-IV): sequencing the most valuable type-strain genomes for metagenomic binning, comparative biology and taxonomic classification.</title>
        <authorList>
            <person name="Goeker M."/>
        </authorList>
    </citation>
    <scope>NUCLEOTIDE SEQUENCE [LARGE SCALE GENOMIC DNA]</scope>
    <source>
        <strain evidence="1 2">DSM 45903</strain>
    </source>
</reference>
<dbReference type="Gene3D" id="3.40.50.300">
    <property type="entry name" value="P-loop containing nucleotide triphosphate hydrolases"/>
    <property type="match status" value="1"/>
</dbReference>
<accession>A0ABU1IKJ1</accession>
<dbReference type="InterPro" id="IPR014556">
    <property type="entry name" value="UCP029407"/>
</dbReference>
<dbReference type="SUPFAM" id="SSF52540">
    <property type="entry name" value="P-loop containing nucleoside triphosphate hydrolases"/>
    <property type="match status" value="1"/>
</dbReference>
<dbReference type="RefSeq" id="WP_309863695.1">
    <property type="nucleotide sequence ID" value="NZ_JAVDQG010000002.1"/>
</dbReference>
<dbReference type="InterPro" id="IPR027417">
    <property type="entry name" value="P-loop_NTPase"/>
</dbReference>
<sequence>MRIDKPKAVCILGMHRSGTSAMSRAINLLGADLGNKSKLLSPGKANPKGFWEHTGIIKCNHRILRTFGRSWDAINPLPDRWWESPRIQSQREELQSLVKHDFSDKQLWAWKDPRTCLVIPLWQSVLKELDIDLCYVIMVRHPLDVAASLKQRNGFPIKKSLNLWTHYTLSSLFWTARSKRVIVHYNQLLQDWESQLQKVAEGLDIPWPEEEGKLKKSMDAFLDSDLQHNKSTIGELDVKRVSQSVKTIYRLCLRAGESKELLRSRKFNDQVENLYNGFRGMFKTPAEMKQ</sequence>
<protein>
    <recommendedName>
        <fullName evidence="3">Sulfotransferase family protein</fullName>
    </recommendedName>
</protein>
<evidence type="ECO:0008006" key="3">
    <source>
        <dbReference type="Google" id="ProtNLM"/>
    </source>
</evidence>
<dbReference type="PIRSF" id="PIRSF029407">
    <property type="entry name" value="UCP029407"/>
    <property type="match status" value="1"/>
</dbReference>